<proteinExistence type="predicted"/>
<dbReference type="RefSeq" id="WP_150025082.1">
    <property type="nucleotide sequence ID" value="NZ_CP043909.1"/>
</dbReference>
<name>A0A5P1USV9_9GAMM</name>
<accession>A0A5P1USV9</accession>
<dbReference type="GO" id="GO:0016740">
    <property type="term" value="F:transferase activity"/>
    <property type="evidence" value="ECO:0007669"/>
    <property type="project" value="UniProtKB-KW"/>
</dbReference>
<evidence type="ECO:0000313" key="3">
    <source>
        <dbReference type="Proteomes" id="UP000325177"/>
    </source>
</evidence>
<organism evidence="2 3">
    <name type="scientific">Acinetobacter suaedae</name>
    <dbReference type="NCBI Taxonomy" id="2609668"/>
    <lineage>
        <taxon>Bacteria</taxon>
        <taxon>Pseudomonadati</taxon>
        <taxon>Pseudomonadota</taxon>
        <taxon>Gammaproteobacteria</taxon>
        <taxon>Moraxellales</taxon>
        <taxon>Moraxellaceae</taxon>
        <taxon>Acinetobacter</taxon>
    </lineage>
</organism>
<evidence type="ECO:0000313" key="2">
    <source>
        <dbReference type="EMBL" id="QER38697.1"/>
    </source>
</evidence>
<keyword evidence="2" id="KW-0808">Transferase</keyword>
<reference evidence="2 3" key="1">
    <citation type="submission" date="2019-09" db="EMBL/GenBank/DDBJ databases">
        <title>Acinetobacter sp. C16S1 isolated from saline soil.</title>
        <authorList>
            <person name="Xu L."/>
            <person name="Sun J.-Q."/>
        </authorList>
    </citation>
    <scope>NUCLEOTIDE SEQUENCE [LARGE SCALE GENOMIC DNA]</scope>
    <source>
        <strain evidence="2 3">C16S1</strain>
    </source>
</reference>
<dbReference type="InterPro" id="IPR002654">
    <property type="entry name" value="Glyco_trans_25"/>
</dbReference>
<gene>
    <name evidence="2" type="ORF">F2A31_02880</name>
</gene>
<evidence type="ECO:0000259" key="1">
    <source>
        <dbReference type="Pfam" id="PF01755"/>
    </source>
</evidence>
<dbReference type="CDD" id="cd06532">
    <property type="entry name" value="Glyco_transf_25"/>
    <property type="match status" value="1"/>
</dbReference>
<dbReference type="EMBL" id="CP043909">
    <property type="protein sequence ID" value="QER38697.1"/>
    <property type="molecule type" value="Genomic_DNA"/>
</dbReference>
<dbReference type="AlphaFoldDB" id="A0A5P1USV9"/>
<dbReference type="Pfam" id="PF01755">
    <property type="entry name" value="Glyco_transf_25"/>
    <property type="match status" value="1"/>
</dbReference>
<protein>
    <submittedName>
        <fullName evidence="2">Glycosyltransferase family 25 protein</fullName>
    </submittedName>
</protein>
<sequence>MKNYVISLVSANERREHITSEFSKHAIKFSFFDAITPDLISSVAKDLGLDIVNSDLRNSEIACLLSHVVLWQKAIDDNLDYIGIFEDDIHLGEQANKILSNTNWIPDNAHIIKVEAFYPKVLASIRSSFIPTSNRKLVALKSKHMGTGGYILSNSGAKALLAFIKEYKKLIPIDHIMFKEYLVKGEYKVYQMMPAICIQDFILMRNNTTLPSYLAEDRKARKGSCIKIEEKPSLHKKITRELTRFFTQFIRLLKAEAIVKVKFK</sequence>
<keyword evidence="3" id="KW-1185">Reference proteome</keyword>
<dbReference type="KEGG" id="asue:F2A31_02880"/>
<dbReference type="Proteomes" id="UP000325177">
    <property type="component" value="Chromosome"/>
</dbReference>
<feature type="domain" description="Glycosyl transferase family 25" evidence="1">
    <location>
        <begin position="2"/>
        <end position="177"/>
    </location>
</feature>